<organism evidence="1">
    <name type="scientific">Oppiella nova</name>
    <dbReference type="NCBI Taxonomy" id="334625"/>
    <lineage>
        <taxon>Eukaryota</taxon>
        <taxon>Metazoa</taxon>
        <taxon>Ecdysozoa</taxon>
        <taxon>Arthropoda</taxon>
        <taxon>Chelicerata</taxon>
        <taxon>Arachnida</taxon>
        <taxon>Acari</taxon>
        <taxon>Acariformes</taxon>
        <taxon>Sarcoptiformes</taxon>
        <taxon>Oribatida</taxon>
        <taxon>Brachypylina</taxon>
        <taxon>Oppioidea</taxon>
        <taxon>Oppiidae</taxon>
        <taxon>Oppiella</taxon>
    </lineage>
</organism>
<accession>A0A7R9R287</accession>
<evidence type="ECO:0000313" key="1">
    <source>
        <dbReference type="EMBL" id="CAD7666019.1"/>
    </source>
</evidence>
<dbReference type="EMBL" id="CAJPVJ010051321">
    <property type="protein sequence ID" value="CAG2183150.1"/>
    <property type="molecule type" value="Genomic_DNA"/>
</dbReference>
<evidence type="ECO:0000313" key="2">
    <source>
        <dbReference type="Proteomes" id="UP000728032"/>
    </source>
</evidence>
<sequence>MKLGLEVVDTYNITIAKFKDFMPGKCACHFHQISEMSSNDINSGQPSQHTTYRVDGHINAIYTNILISRICENFEDETDYR</sequence>
<gene>
    <name evidence="1" type="ORF">ONB1V03_LOCUS22571</name>
</gene>
<dbReference type="OrthoDB" id="2016263at2759"/>
<protein>
    <submittedName>
        <fullName evidence="1">Uncharacterized protein</fullName>
    </submittedName>
</protein>
<keyword evidence="2" id="KW-1185">Reference proteome</keyword>
<dbReference type="EMBL" id="OC966146">
    <property type="protein sequence ID" value="CAD7666019.1"/>
    <property type="molecule type" value="Genomic_DNA"/>
</dbReference>
<dbReference type="PANTHER" id="PTHR14776">
    <property type="entry name" value="CADHERIN-LIKE AND PC-ESTERASE DOMAIN-CONTAINING PROTEIN 1"/>
    <property type="match status" value="1"/>
</dbReference>
<dbReference type="AlphaFoldDB" id="A0A7R9R287"/>
<dbReference type="PANTHER" id="PTHR14776:SF1">
    <property type="entry name" value="CADHERIN-LIKE AND PC-ESTERASE DOMAIN-CONTAINING PROTEIN 1"/>
    <property type="match status" value="1"/>
</dbReference>
<name>A0A7R9R287_9ACAR</name>
<reference evidence="1" key="1">
    <citation type="submission" date="2020-11" db="EMBL/GenBank/DDBJ databases">
        <authorList>
            <person name="Tran Van P."/>
        </authorList>
    </citation>
    <scope>NUCLEOTIDE SEQUENCE</scope>
</reference>
<dbReference type="Proteomes" id="UP000728032">
    <property type="component" value="Unassembled WGS sequence"/>
</dbReference>
<proteinExistence type="predicted"/>